<organism evidence="2 3">
    <name type="scientific">Solanum verrucosum</name>
    <dbReference type="NCBI Taxonomy" id="315347"/>
    <lineage>
        <taxon>Eukaryota</taxon>
        <taxon>Viridiplantae</taxon>
        <taxon>Streptophyta</taxon>
        <taxon>Embryophyta</taxon>
        <taxon>Tracheophyta</taxon>
        <taxon>Spermatophyta</taxon>
        <taxon>Magnoliopsida</taxon>
        <taxon>eudicotyledons</taxon>
        <taxon>Gunneridae</taxon>
        <taxon>Pentapetalae</taxon>
        <taxon>asterids</taxon>
        <taxon>lamiids</taxon>
        <taxon>Solanales</taxon>
        <taxon>Solanaceae</taxon>
        <taxon>Solanoideae</taxon>
        <taxon>Solaneae</taxon>
        <taxon>Solanum</taxon>
    </lineage>
</organism>
<dbReference type="SUPFAM" id="SSF53098">
    <property type="entry name" value="Ribonuclease H-like"/>
    <property type="match status" value="1"/>
</dbReference>
<feature type="domain" description="Reverse transcriptase/retrotransposon-derived protein RNase H-like" evidence="1">
    <location>
        <begin position="31"/>
        <end position="90"/>
    </location>
</feature>
<dbReference type="Gene3D" id="3.30.420.10">
    <property type="entry name" value="Ribonuclease H-like superfamily/Ribonuclease H"/>
    <property type="match status" value="1"/>
</dbReference>
<keyword evidence="3" id="KW-1185">Reference proteome</keyword>
<protein>
    <recommendedName>
        <fullName evidence="1">Reverse transcriptase/retrotransposon-derived protein RNase H-like domain-containing protein</fullName>
    </recommendedName>
</protein>
<gene>
    <name evidence="2" type="ORF">MTR67_039523</name>
</gene>
<dbReference type="InterPro" id="IPR012337">
    <property type="entry name" value="RNaseH-like_sf"/>
</dbReference>
<dbReference type="InterPro" id="IPR041577">
    <property type="entry name" value="RT_RNaseH_2"/>
</dbReference>
<dbReference type="InterPro" id="IPR036397">
    <property type="entry name" value="RNaseH_sf"/>
</dbReference>
<accession>A0AAF0UIL6</accession>
<dbReference type="SUPFAM" id="SSF56672">
    <property type="entry name" value="DNA/RNA polymerases"/>
    <property type="match status" value="1"/>
</dbReference>
<dbReference type="PANTHER" id="PTHR34072">
    <property type="entry name" value="ENZYMATIC POLYPROTEIN-RELATED"/>
    <property type="match status" value="1"/>
</dbReference>
<name>A0AAF0UIL6_SOLVR</name>
<dbReference type="Pfam" id="PF17919">
    <property type="entry name" value="RT_RNaseH_2"/>
    <property type="match status" value="1"/>
</dbReference>
<evidence type="ECO:0000313" key="2">
    <source>
        <dbReference type="EMBL" id="WMV46138.1"/>
    </source>
</evidence>
<dbReference type="Proteomes" id="UP001234989">
    <property type="component" value="Chromosome 9"/>
</dbReference>
<feature type="non-terminal residue" evidence="2">
    <location>
        <position position="1"/>
    </location>
</feature>
<proteinExistence type="predicted"/>
<dbReference type="EMBL" id="CP133620">
    <property type="protein sequence ID" value="WMV46138.1"/>
    <property type="molecule type" value="Genomic_DNA"/>
</dbReference>
<dbReference type="GO" id="GO:0003676">
    <property type="term" value="F:nucleic acid binding"/>
    <property type="evidence" value="ECO:0007669"/>
    <property type="project" value="InterPro"/>
</dbReference>
<dbReference type="InterPro" id="IPR043502">
    <property type="entry name" value="DNA/RNA_pol_sf"/>
</dbReference>
<dbReference type="AlphaFoldDB" id="A0AAF0UIL6"/>
<sequence length="202" mass="22813">GEGIQVESKKTEAVKNWPRPLSALDIWSFLEEACEKSFHELKNRLTSAPILTIPKGSDGFVVYYDASRISLNCVLMKHGKVIAYPSRQLKFCKSFQKGVATQGKLSTTFHPQIDGQVECTINTLEYMLRACVINFKGNWDDYLPLIEFSYNNSYHSSIGMSLFEDLFGSTCRSHVGWFEAGKVALIGPELVHEAMENVQHIR</sequence>
<dbReference type="PANTHER" id="PTHR34072:SF59">
    <property type="entry name" value="CCHC-TYPE INTEGRASE"/>
    <property type="match status" value="1"/>
</dbReference>
<evidence type="ECO:0000313" key="3">
    <source>
        <dbReference type="Proteomes" id="UP001234989"/>
    </source>
</evidence>
<evidence type="ECO:0000259" key="1">
    <source>
        <dbReference type="Pfam" id="PF17919"/>
    </source>
</evidence>
<reference evidence="2" key="1">
    <citation type="submission" date="2023-08" db="EMBL/GenBank/DDBJ databases">
        <title>A de novo genome assembly of Solanum verrucosum Schlechtendal, a Mexican diploid species geographically isolated from the other diploid A-genome species in potato relatives.</title>
        <authorList>
            <person name="Hosaka K."/>
        </authorList>
    </citation>
    <scope>NUCLEOTIDE SEQUENCE</scope>
    <source>
        <tissue evidence="2">Young leaves</tissue>
    </source>
</reference>